<dbReference type="InterPro" id="IPR007393">
    <property type="entry name" value="YlxR_dom"/>
</dbReference>
<proteinExistence type="predicted"/>
<dbReference type="Pfam" id="PF04296">
    <property type="entry name" value="YlxR"/>
    <property type="match status" value="1"/>
</dbReference>
<evidence type="ECO:0000259" key="1">
    <source>
        <dbReference type="Pfam" id="PF04296"/>
    </source>
</evidence>
<protein>
    <submittedName>
        <fullName evidence="2">RNA-binding protein YlxR (DUF448 family)</fullName>
    </submittedName>
</protein>
<reference evidence="2 3" key="1">
    <citation type="submission" date="2021-01" db="EMBL/GenBank/DDBJ databases">
        <title>Sequencing the genomes of 1000 actinobacteria strains.</title>
        <authorList>
            <person name="Klenk H.-P."/>
        </authorList>
    </citation>
    <scope>NUCLEOTIDE SEQUENCE [LARGE SCALE GENOMIC DNA]</scope>
    <source>
        <strain evidence="2 3">DSM 18662</strain>
    </source>
</reference>
<feature type="domain" description="YlxR" evidence="1">
    <location>
        <begin position="9"/>
        <end position="82"/>
    </location>
</feature>
<dbReference type="RefSeq" id="WP_204919616.1">
    <property type="nucleotide sequence ID" value="NZ_BAAAQP010000003.1"/>
</dbReference>
<keyword evidence="3" id="KW-1185">Reference proteome</keyword>
<dbReference type="Gene3D" id="3.30.1230.10">
    <property type="entry name" value="YlxR-like"/>
    <property type="match status" value="1"/>
</dbReference>
<dbReference type="EMBL" id="JAFBCF010000001">
    <property type="protein sequence ID" value="MBM7800326.1"/>
    <property type="molecule type" value="Genomic_DNA"/>
</dbReference>
<comment type="caution">
    <text evidence="2">The sequence shown here is derived from an EMBL/GenBank/DDBJ whole genome shotgun (WGS) entry which is preliminary data.</text>
</comment>
<dbReference type="InterPro" id="IPR035931">
    <property type="entry name" value="YlxR-like_sf"/>
</dbReference>
<sequence>MNRHHLPVRTCVGCREREQKSHLVRLVWAASKVALDRNQVAPGRGAYLHRRPECLELAIRRRAVGRALRVTGVNSDQVAQLLEPAVGADTSA</sequence>
<accession>A0ABS2RQ89</accession>
<dbReference type="PANTHER" id="PTHR34215">
    <property type="entry name" value="BLL0784 PROTEIN"/>
    <property type="match status" value="1"/>
</dbReference>
<dbReference type="Proteomes" id="UP000704762">
    <property type="component" value="Unassembled WGS sequence"/>
</dbReference>
<dbReference type="SUPFAM" id="SSF64376">
    <property type="entry name" value="YlxR-like"/>
    <property type="match status" value="1"/>
</dbReference>
<evidence type="ECO:0000313" key="3">
    <source>
        <dbReference type="Proteomes" id="UP000704762"/>
    </source>
</evidence>
<organism evidence="2 3">
    <name type="scientific">Microlunatus panaciterrae</name>
    <dbReference type="NCBI Taxonomy" id="400768"/>
    <lineage>
        <taxon>Bacteria</taxon>
        <taxon>Bacillati</taxon>
        <taxon>Actinomycetota</taxon>
        <taxon>Actinomycetes</taxon>
        <taxon>Propionibacteriales</taxon>
        <taxon>Propionibacteriaceae</taxon>
        <taxon>Microlunatus</taxon>
    </lineage>
</organism>
<name>A0ABS2RQ89_9ACTN</name>
<gene>
    <name evidence="2" type="ORF">JOE57_003247</name>
</gene>
<dbReference type="InterPro" id="IPR037465">
    <property type="entry name" value="YlxR"/>
</dbReference>
<evidence type="ECO:0000313" key="2">
    <source>
        <dbReference type="EMBL" id="MBM7800326.1"/>
    </source>
</evidence>
<dbReference type="PANTHER" id="PTHR34215:SF1">
    <property type="entry name" value="YLXR DOMAIN-CONTAINING PROTEIN"/>
    <property type="match status" value="1"/>
</dbReference>